<dbReference type="GO" id="GO:0016787">
    <property type="term" value="F:hydrolase activity"/>
    <property type="evidence" value="ECO:0007669"/>
    <property type="project" value="UniProtKB-KW"/>
</dbReference>
<dbReference type="Gene3D" id="3.40.630.30">
    <property type="match status" value="1"/>
</dbReference>
<dbReference type="Gene3D" id="3.40.50.1820">
    <property type="entry name" value="alpha/beta hydrolase"/>
    <property type="match status" value="1"/>
</dbReference>
<dbReference type="Pfam" id="PF00583">
    <property type="entry name" value="Acetyltransf_1"/>
    <property type="match status" value="1"/>
</dbReference>
<dbReference type="InterPro" id="IPR029058">
    <property type="entry name" value="AB_hydrolase_fold"/>
</dbReference>
<keyword evidence="2" id="KW-0378">Hydrolase</keyword>
<dbReference type="InterPro" id="IPR000182">
    <property type="entry name" value="GNAT_dom"/>
</dbReference>
<comment type="caution">
    <text evidence="2">The sequence shown here is derived from an EMBL/GenBank/DDBJ whole genome shotgun (WGS) entry which is preliminary data.</text>
</comment>
<gene>
    <name evidence="2" type="ORF">SM611_13565</name>
</gene>
<evidence type="ECO:0000313" key="3">
    <source>
        <dbReference type="Proteomes" id="UP001569963"/>
    </source>
</evidence>
<dbReference type="SUPFAM" id="SSF53474">
    <property type="entry name" value="alpha/beta-Hydrolases"/>
    <property type="match status" value="1"/>
</dbReference>
<accession>A0ABV4Q9X7</accession>
<keyword evidence="3" id="KW-1185">Reference proteome</keyword>
<feature type="domain" description="N-acetyltransferase" evidence="1">
    <location>
        <begin position="235"/>
        <end position="387"/>
    </location>
</feature>
<dbReference type="PROSITE" id="PS51186">
    <property type="entry name" value="GNAT"/>
    <property type="match status" value="1"/>
</dbReference>
<reference evidence="2 3" key="1">
    <citation type="submission" date="2023-11" db="EMBL/GenBank/DDBJ databases">
        <title>Actinomadura monticuli sp. nov., isolated from volcanic ash.</title>
        <authorList>
            <person name="Lee S.D."/>
            <person name="Yang H."/>
            <person name="Kim I.S."/>
        </authorList>
    </citation>
    <scope>NUCLEOTIDE SEQUENCE [LARGE SCALE GENOMIC DNA]</scope>
    <source>
        <strain evidence="2 3">DLS-62</strain>
    </source>
</reference>
<name>A0ABV4Q9X7_9ACTN</name>
<dbReference type="RefSeq" id="WP_371949864.1">
    <property type="nucleotide sequence ID" value="NZ_JAXCEI010000005.1"/>
</dbReference>
<dbReference type="Pfam" id="PF05728">
    <property type="entry name" value="UPF0227"/>
    <property type="match status" value="1"/>
</dbReference>
<dbReference type="Proteomes" id="UP001569963">
    <property type="component" value="Unassembled WGS sequence"/>
</dbReference>
<dbReference type="InterPro" id="IPR008886">
    <property type="entry name" value="UPF0227/Esterase_YqiA"/>
</dbReference>
<dbReference type="InterPro" id="IPR016181">
    <property type="entry name" value="Acyl_CoA_acyltransferase"/>
</dbReference>
<evidence type="ECO:0000259" key="1">
    <source>
        <dbReference type="PROSITE" id="PS51186"/>
    </source>
</evidence>
<organism evidence="2 3">
    <name type="scientific">Actinomadura monticuli</name>
    <dbReference type="NCBI Taxonomy" id="3097367"/>
    <lineage>
        <taxon>Bacteria</taxon>
        <taxon>Bacillati</taxon>
        <taxon>Actinomycetota</taxon>
        <taxon>Actinomycetes</taxon>
        <taxon>Streptosporangiales</taxon>
        <taxon>Thermomonosporaceae</taxon>
        <taxon>Actinomadura</taxon>
    </lineage>
</organism>
<evidence type="ECO:0000313" key="2">
    <source>
        <dbReference type="EMBL" id="MFA1539960.1"/>
    </source>
</evidence>
<dbReference type="EMBL" id="JAXCEI010000005">
    <property type="protein sequence ID" value="MFA1539960.1"/>
    <property type="molecule type" value="Genomic_DNA"/>
</dbReference>
<proteinExistence type="predicted"/>
<sequence>MTQASAARLVYLHGFASGPYSSKASLIADLSARFGLALAVPDLNLPTFESLSMDAMVDMACHIMAANRNRTFAMGGSLGAAVLLRALAERRAPNVERAVLLAPVVDHRAALLRVAGLRDEEPWRRSGTLEFQHYAAGMPLPVGYGLIDRPPPLDDGVLARIELPVLLLSAADDTVATEEETTRLLRVLPNATSVTMPTDHQFTRGFDATWAAVSDFFDLRRSEPVGLSGETAANPELRERAELVQEAVSLLCAAYADRSYPPAVHRERLVHEGSMLASVRDERRPGAPMVAVSYVRPDGKVAAVAVDERYRGRGLASRVLRALRAARTSRFIEVERDDERAEHMVLAAGFHPVYDRAGVTDLLASAGHDVTCLGRDRLGVYYERHRRAAGRPGIMRTFTAGRFEEYVTNDLSTETRG</sequence>
<protein>
    <submittedName>
        <fullName evidence="2">YqiA/YcfP family alpha/beta fold hydrolase</fullName>
    </submittedName>
</protein>
<dbReference type="SUPFAM" id="SSF55729">
    <property type="entry name" value="Acyl-CoA N-acyltransferases (Nat)"/>
    <property type="match status" value="1"/>
</dbReference>